<protein>
    <recommendedName>
        <fullName evidence="1">Cyclic nucleotide-binding domain-containing protein</fullName>
    </recommendedName>
</protein>
<gene>
    <name evidence="2" type="ORF">RRG08_067069</name>
</gene>
<proteinExistence type="predicted"/>
<reference evidence="2" key="1">
    <citation type="journal article" date="2023" name="G3 (Bethesda)">
        <title>A reference genome for the long-term kleptoplast-retaining sea slug Elysia crispata morphotype clarki.</title>
        <authorList>
            <person name="Eastman K.E."/>
            <person name="Pendleton A.L."/>
            <person name="Shaikh M.A."/>
            <person name="Suttiyut T."/>
            <person name="Ogas R."/>
            <person name="Tomko P."/>
            <person name="Gavelis G."/>
            <person name="Widhalm J.R."/>
            <person name="Wisecaver J.H."/>
        </authorList>
    </citation>
    <scope>NUCLEOTIDE SEQUENCE</scope>
    <source>
        <strain evidence="2">ECLA1</strain>
    </source>
</reference>
<dbReference type="PROSITE" id="PS50042">
    <property type="entry name" value="CNMP_BINDING_3"/>
    <property type="match status" value="1"/>
</dbReference>
<evidence type="ECO:0000313" key="2">
    <source>
        <dbReference type="EMBL" id="KAK3801266.1"/>
    </source>
</evidence>
<evidence type="ECO:0000313" key="3">
    <source>
        <dbReference type="Proteomes" id="UP001283361"/>
    </source>
</evidence>
<keyword evidence="3" id="KW-1185">Reference proteome</keyword>
<organism evidence="2 3">
    <name type="scientific">Elysia crispata</name>
    <name type="common">lettuce slug</name>
    <dbReference type="NCBI Taxonomy" id="231223"/>
    <lineage>
        <taxon>Eukaryota</taxon>
        <taxon>Metazoa</taxon>
        <taxon>Spiralia</taxon>
        <taxon>Lophotrochozoa</taxon>
        <taxon>Mollusca</taxon>
        <taxon>Gastropoda</taxon>
        <taxon>Heterobranchia</taxon>
        <taxon>Euthyneura</taxon>
        <taxon>Panpulmonata</taxon>
        <taxon>Sacoglossa</taxon>
        <taxon>Placobranchoidea</taxon>
        <taxon>Plakobranchidae</taxon>
        <taxon>Elysia</taxon>
    </lineage>
</organism>
<dbReference type="EMBL" id="JAWDGP010000342">
    <property type="protein sequence ID" value="KAK3801266.1"/>
    <property type="molecule type" value="Genomic_DNA"/>
</dbReference>
<comment type="caution">
    <text evidence="2">The sequence shown here is derived from an EMBL/GenBank/DDBJ whole genome shotgun (WGS) entry which is preliminary data.</text>
</comment>
<dbReference type="AlphaFoldDB" id="A0AAE1B968"/>
<sequence length="79" mass="8784">MGERERKSILNGMEDLKGKERRDIEKVKPGHEIITQGDDGDNFYVIDSSGLTCGRVCLWLSQQRADSCPLLSDVESAAD</sequence>
<dbReference type="Proteomes" id="UP001283361">
    <property type="component" value="Unassembled WGS sequence"/>
</dbReference>
<accession>A0AAE1B968</accession>
<name>A0AAE1B968_9GAST</name>
<dbReference type="InterPro" id="IPR000595">
    <property type="entry name" value="cNMP-bd_dom"/>
</dbReference>
<feature type="domain" description="Cyclic nucleotide-binding" evidence="1">
    <location>
        <begin position="1"/>
        <end position="48"/>
    </location>
</feature>
<evidence type="ECO:0000259" key="1">
    <source>
        <dbReference type="PROSITE" id="PS50042"/>
    </source>
</evidence>